<dbReference type="PANTHER" id="PTHR31025:SF30">
    <property type="entry name" value="SI:DKEY-15H8.17"/>
    <property type="match status" value="1"/>
</dbReference>
<sequence length="496" mass="56031">MSSISDEIKDIVLRALPKLSEDILRQVVTTLEGSGVESIQDLKYVHQDDIKDLLPVIQQRKLLQAFKLGNYCQSSVSSFPVQLKLHNSPPSSSSEPQSPCISSKVHQNTNISKWYETFQVPWDKMPEEVQSAIANSKRPAPDKRRQMIRVLVDEIRKHDTNPTRSECLIICRNIVKQYPSSFADMTPGGVIIGGGFASLLSQVKTRIENIHRAGTFKRHHSSRLSGQQQKIDSYGCTQFQPEPPPGETDETLEQKRQQLQNIYKQEGLNSIEKAQVLNLMKTTFCLQRNHINQTPAPSTEDMRIQWPYLFTQRGIYSHFESLTGINVLHPLELSIEETLFNVCMQCSYKHKVIPNSNSFVQMSSTAADMEHTLTLPASPRLILQVAGDEVTIGSWRISTESRVVCEGLQPTFITGLAAVFATYYVFNLQYQEEAARTLEFVQRRFLGIKPERGTKASQGKVVSKKTGKLVQKKAAPVNPHVATLIKNLLDFEWGFM</sequence>
<organism evidence="2 3">
    <name type="scientific">Sphaeramia orbicularis</name>
    <name type="common">orbiculate cardinalfish</name>
    <dbReference type="NCBI Taxonomy" id="375764"/>
    <lineage>
        <taxon>Eukaryota</taxon>
        <taxon>Metazoa</taxon>
        <taxon>Chordata</taxon>
        <taxon>Craniata</taxon>
        <taxon>Vertebrata</taxon>
        <taxon>Euteleostomi</taxon>
        <taxon>Actinopterygii</taxon>
        <taxon>Neopterygii</taxon>
        <taxon>Teleostei</taxon>
        <taxon>Neoteleostei</taxon>
        <taxon>Acanthomorphata</taxon>
        <taxon>Gobiaria</taxon>
        <taxon>Kurtiformes</taxon>
        <taxon>Apogonoidei</taxon>
        <taxon>Apogonidae</taxon>
        <taxon>Apogoninae</taxon>
        <taxon>Sphaeramia</taxon>
    </lineage>
</organism>
<proteinExistence type="predicted"/>
<reference evidence="2" key="2">
    <citation type="submission" date="2025-08" db="UniProtKB">
        <authorList>
            <consortium name="Ensembl"/>
        </authorList>
    </citation>
    <scope>IDENTIFICATION</scope>
</reference>
<keyword evidence="3" id="KW-1185">Reference proteome</keyword>
<protein>
    <submittedName>
        <fullName evidence="2">Si:ch211-111e20.1</fullName>
    </submittedName>
</protein>
<dbReference type="InParanoid" id="A0A673AGA4"/>
<dbReference type="AlphaFoldDB" id="A0A673AGA4"/>
<feature type="region of interest" description="Disordered" evidence="1">
    <location>
        <begin position="215"/>
        <end position="249"/>
    </location>
</feature>
<dbReference type="PANTHER" id="PTHR31025">
    <property type="entry name" value="SI:CH211-196P9.1-RELATED"/>
    <property type="match status" value="1"/>
</dbReference>
<evidence type="ECO:0000256" key="1">
    <source>
        <dbReference type="SAM" id="MobiDB-lite"/>
    </source>
</evidence>
<evidence type="ECO:0000313" key="3">
    <source>
        <dbReference type="Proteomes" id="UP000472271"/>
    </source>
</evidence>
<accession>A0A673AGA4</accession>
<dbReference type="Ensembl" id="ENSSORT00005029088.1">
    <property type="protein sequence ID" value="ENSSORP00005028279.1"/>
    <property type="gene ID" value="ENSSORG00005013531.1"/>
</dbReference>
<feature type="compositionally biased region" description="Polar residues" evidence="1">
    <location>
        <begin position="223"/>
        <end position="240"/>
    </location>
</feature>
<reference evidence="2" key="3">
    <citation type="submission" date="2025-09" db="UniProtKB">
        <authorList>
            <consortium name="Ensembl"/>
        </authorList>
    </citation>
    <scope>IDENTIFICATION</scope>
</reference>
<evidence type="ECO:0000313" key="2">
    <source>
        <dbReference type="Ensembl" id="ENSSORP00005028279.1"/>
    </source>
</evidence>
<dbReference type="Proteomes" id="UP000472271">
    <property type="component" value="Chromosome 8"/>
</dbReference>
<name>A0A673AGA4_9TELE</name>
<reference evidence="2" key="1">
    <citation type="submission" date="2019-06" db="EMBL/GenBank/DDBJ databases">
        <authorList>
            <consortium name="Wellcome Sanger Institute Data Sharing"/>
        </authorList>
    </citation>
    <scope>NUCLEOTIDE SEQUENCE [LARGE SCALE GENOMIC DNA]</scope>
</reference>